<evidence type="ECO:0000256" key="7">
    <source>
        <dbReference type="ARBA" id="ARBA00047740"/>
    </source>
</evidence>
<feature type="compositionally biased region" description="Polar residues" evidence="9">
    <location>
        <begin position="119"/>
        <end position="129"/>
    </location>
</feature>
<evidence type="ECO:0000256" key="9">
    <source>
        <dbReference type="SAM" id="MobiDB-lite"/>
    </source>
</evidence>
<keyword evidence="4 8" id="KW-0507">mRNA processing</keyword>
<feature type="compositionally biased region" description="Polar residues" evidence="9">
    <location>
        <begin position="499"/>
        <end position="520"/>
    </location>
</feature>
<comment type="subcellular location">
    <subcellularLocation>
        <location evidence="2 8">Nucleus</location>
    </subcellularLocation>
</comment>
<feature type="region of interest" description="Disordered" evidence="9">
    <location>
        <begin position="412"/>
        <end position="536"/>
    </location>
</feature>
<keyword evidence="12" id="KW-1185">Reference proteome</keyword>
<feature type="compositionally biased region" description="Polar residues" evidence="9">
    <location>
        <begin position="334"/>
        <end position="365"/>
    </location>
</feature>
<feature type="compositionally biased region" description="Polar residues" evidence="9">
    <location>
        <begin position="224"/>
        <end position="253"/>
    </location>
</feature>
<evidence type="ECO:0000256" key="2">
    <source>
        <dbReference type="ARBA" id="ARBA00004123"/>
    </source>
</evidence>
<name>A0A2P7ZQ40_9PEZI</name>
<dbReference type="Proteomes" id="UP000243723">
    <property type="component" value="Unassembled WGS sequence"/>
</dbReference>
<keyword evidence="6 8" id="KW-0539">Nucleus</keyword>
<comment type="caution">
    <text evidence="11">The sequence shown here is derived from an EMBL/GenBank/DDBJ whole genome shotgun (WGS) entry which is preliminary data.</text>
</comment>
<dbReference type="Pfam" id="PF02940">
    <property type="entry name" value="mRNA_triPase"/>
    <property type="match status" value="1"/>
</dbReference>
<evidence type="ECO:0000256" key="8">
    <source>
        <dbReference type="RuleBase" id="RU367053"/>
    </source>
</evidence>
<feature type="compositionally biased region" description="Polar residues" evidence="9">
    <location>
        <begin position="29"/>
        <end position="53"/>
    </location>
</feature>
<dbReference type="OrthoDB" id="272147at2759"/>
<dbReference type="EMBL" id="NHZQ01000138">
    <property type="protein sequence ID" value="PSK50338.1"/>
    <property type="molecule type" value="Genomic_DNA"/>
</dbReference>
<dbReference type="Gene3D" id="3.20.100.10">
    <property type="entry name" value="mRNA triphosphatase Cet1-like"/>
    <property type="match status" value="1"/>
</dbReference>
<comment type="function">
    <text evidence="8">First step of mRNA capping. Converts the 5'-triphosphate end of a nascent mRNA chain into a diphosphate end.</text>
</comment>
<dbReference type="GO" id="GO:0004651">
    <property type="term" value="F:polynucleotide 5'-phosphatase activity"/>
    <property type="evidence" value="ECO:0007669"/>
    <property type="project" value="UniProtKB-UniRule"/>
</dbReference>
<feature type="domain" description="mRNA triphosphatase Cet1-like" evidence="10">
    <location>
        <begin position="556"/>
        <end position="852"/>
    </location>
</feature>
<dbReference type="SUPFAM" id="SSF55154">
    <property type="entry name" value="CYTH-like phosphatases"/>
    <property type="match status" value="1"/>
</dbReference>
<dbReference type="GO" id="GO:0031533">
    <property type="term" value="C:mRNA capping enzyme complex"/>
    <property type="evidence" value="ECO:0007669"/>
    <property type="project" value="UniProtKB-UniRule"/>
</dbReference>
<accession>A0A2P7ZQ40</accession>
<dbReference type="InterPro" id="IPR033469">
    <property type="entry name" value="CYTH-like_dom_sf"/>
</dbReference>
<dbReference type="EC" id="3.6.1.74" evidence="8"/>
<evidence type="ECO:0000313" key="11">
    <source>
        <dbReference type="EMBL" id="PSK50338.1"/>
    </source>
</evidence>
<dbReference type="AlphaFoldDB" id="A0A2P7ZQ40"/>
<dbReference type="CDD" id="cd07470">
    <property type="entry name" value="CYTH-like_mRNA_RTPase"/>
    <property type="match status" value="1"/>
</dbReference>
<dbReference type="InterPro" id="IPR037009">
    <property type="entry name" value="mRNA_triPase_Cet1_sf"/>
</dbReference>
<comment type="cofactor">
    <cofactor evidence="1 8">
        <name>Mg(2+)</name>
        <dbReference type="ChEBI" id="CHEBI:18420"/>
    </cofactor>
</comment>
<feature type="compositionally biased region" description="Basic and acidic residues" evidence="9">
    <location>
        <begin position="435"/>
        <end position="447"/>
    </location>
</feature>
<sequence length="897" mass="99157">MDIRALMNKEPAAQNTQDERQAAPPYRPQSISRSTSDNFGTPPLQQQQFQRPSVSGYPAQPPPLDTRASTFSNPGSVNPQYTPIRTPQAQTPGQHYPFPAQYQSPVQVHQRGPDRFPSLTPSGRSTSHSYGHPPDQRSPSSFAAPPLPLAASHSHPSATPPSANVHSPHGVRGSPGAAQGYQQIPYGSVQHQSQPNTPLGPPSAQRPQITTPREIVSPYAPHQRTFSGTSASGPRSIASNSPGPPVSNINNIIESPAGYAPPLNHTKRRSTQDLQQAERDRSVSVSPKTQVSRRHPSTDSRHNSQDAWSARSSINHGRADAEYPPPPSYAHPQASLSRSSTGHFSQGAPSPLSQAHPISQQQQVPLETYNRPPVIETSYVALPKRPSVEVPRQFSRGEGNVSLLQQPVSQSMMAGASPVKAHAEEQVEATTPLKRRAEELPEPEPKKPRTQYREPPIWARLHPSNPKYHDQIRKYPQLKDMPQHDPRAPRRQQPPATLSRATSTNPPAPNRSTPQANGQAPSAAPSDSNRRKADVQSKLGMPWELSITDTERGNPLTFAIATFLYQQMLMREDLGAGDPKNGSLEIEAKIGTLIDMNTNDRLQLPVQTTTVLKEDFTRSRLRFESRMNEVDYVPRAPILTTNFPIKAQNKNLNDRLNELLKASRGMIELPDLPKRGPHDPPRVPIDYKHRYERDTFASLSPYCISQLPPSAANELRRQGKRPETLRLRTTYDNDQKTLKGAKPPVIAQIIKIRLADLDIYCPNDPFDIRISVNIEMDFHGRTDVDHAALPDVPADPDAGTTAPAQRGGKGPSPDRYKNRLSYKHLLYSIDLTQVTGDAAGQGHKTHELEIEVDAETLRHQAELLKTGRENCYEAVVEGFINNFLLLARYKKESGGLM</sequence>
<comment type="similarity">
    <text evidence="3 8">Belongs to the fungal TPase family.</text>
</comment>
<reference evidence="11 12" key="1">
    <citation type="submission" date="2017-05" db="EMBL/GenBank/DDBJ databases">
        <title>Draft genome sequence of Elsinoe australis.</title>
        <authorList>
            <person name="Cheng Q."/>
        </authorList>
    </citation>
    <scope>NUCLEOTIDE SEQUENCE [LARGE SCALE GENOMIC DNA]</scope>
    <source>
        <strain evidence="11 12">NL1</strain>
    </source>
</reference>
<dbReference type="InterPro" id="IPR040343">
    <property type="entry name" value="Cet1/Ctl1"/>
</dbReference>
<keyword evidence="5 8" id="KW-0378">Hydrolase</keyword>
<comment type="catalytic activity">
    <reaction evidence="7">
        <text>a 5'-end triphospho-ribonucleoside in mRNA + H2O = a 5'-end diphospho-ribonucleoside in mRNA + phosphate + H(+)</text>
        <dbReference type="Rhea" id="RHEA:67004"/>
        <dbReference type="Rhea" id="RHEA-COMP:17164"/>
        <dbReference type="Rhea" id="RHEA-COMP:17165"/>
        <dbReference type="ChEBI" id="CHEBI:15377"/>
        <dbReference type="ChEBI" id="CHEBI:15378"/>
        <dbReference type="ChEBI" id="CHEBI:43474"/>
        <dbReference type="ChEBI" id="CHEBI:167616"/>
        <dbReference type="ChEBI" id="CHEBI:167618"/>
        <dbReference type="EC" id="3.6.1.74"/>
    </reaction>
    <physiologicalReaction direction="left-to-right" evidence="7">
        <dbReference type="Rhea" id="RHEA:67005"/>
    </physiologicalReaction>
</comment>
<evidence type="ECO:0000256" key="4">
    <source>
        <dbReference type="ARBA" id="ARBA00022664"/>
    </source>
</evidence>
<evidence type="ECO:0000256" key="1">
    <source>
        <dbReference type="ARBA" id="ARBA00001946"/>
    </source>
</evidence>
<evidence type="ECO:0000256" key="3">
    <source>
        <dbReference type="ARBA" id="ARBA00006345"/>
    </source>
</evidence>
<dbReference type="GO" id="GO:0006370">
    <property type="term" value="P:7-methylguanosine mRNA capping"/>
    <property type="evidence" value="ECO:0007669"/>
    <property type="project" value="UniProtKB-UniRule"/>
</dbReference>
<dbReference type="PANTHER" id="PTHR28118">
    <property type="entry name" value="POLYNUCLEOTIDE 5'-TRIPHOSPHATASE-RELATED"/>
    <property type="match status" value="1"/>
</dbReference>
<proteinExistence type="inferred from homology"/>
<organism evidence="11 12">
    <name type="scientific">Elsinoe australis</name>
    <dbReference type="NCBI Taxonomy" id="40998"/>
    <lineage>
        <taxon>Eukaryota</taxon>
        <taxon>Fungi</taxon>
        <taxon>Dikarya</taxon>
        <taxon>Ascomycota</taxon>
        <taxon>Pezizomycotina</taxon>
        <taxon>Dothideomycetes</taxon>
        <taxon>Dothideomycetidae</taxon>
        <taxon>Myriangiales</taxon>
        <taxon>Elsinoaceae</taxon>
        <taxon>Elsinoe</taxon>
    </lineage>
</organism>
<evidence type="ECO:0000313" key="12">
    <source>
        <dbReference type="Proteomes" id="UP000243723"/>
    </source>
</evidence>
<dbReference type="PANTHER" id="PTHR28118:SF1">
    <property type="entry name" value="POLYNUCLEOTIDE 5'-TRIPHOSPHATASE CTL1-RELATED"/>
    <property type="match status" value="1"/>
</dbReference>
<dbReference type="STRING" id="40998.A0A2P7ZQ40"/>
<protein>
    <recommendedName>
        <fullName evidence="8">mRNA-capping enzyme subunit beta</fullName>
        <ecNumber evidence="8">3.6.1.74</ecNumber>
    </recommendedName>
    <alternativeName>
        <fullName evidence="8">mRNA 5'-phosphatase</fullName>
    </alternativeName>
    <alternativeName>
        <fullName evidence="8">mRNA 5'-triphosphate monophosphatase</fullName>
    </alternativeName>
</protein>
<feature type="compositionally biased region" description="Low complexity" evidence="9">
    <location>
        <begin position="789"/>
        <end position="804"/>
    </location>
</feature>
<evidence type="ECO:0000256" key="6">
    <source>
        <dbReference type="ARBA" id="ARBA00023242"/>
    </source>
</evidence>
<dbReference type="GO" id="GO:0140818">
    <property type="term" value="F:mRNA 5'-triphosphate monophosphatase activity"/>
    <property type="evidence" value="ECO:0007669"/>
    <property type="project" value="UniProtKB-EC"/>
</dbReference>
<evidence type="ECO:0000259" key="10">
    <source>
        <dbReference type="Pfam" id="PF02940"/>
    </source>
</evidence>
<comment type="subunit">
    <text evidence="8">Heterodimer. The mRNA-capping enzyme is composed of two separate chains alpha and beta, respectively a mRNA guanylyltransferase and an mRNA 5'-triphosphate monophosphatase.</text>
</comment>
<evidence type="ECO:0000256" key="5">
    <source>
        <dbReference type="ARBA" id="ARBA00022801"/>
    </source>
</evidence>
<keyword evidence="8" id="KW-0506">mRNA capping</keyword>
<feature type="region of interest" description="Disordered" evidence="9">
    <location>
        <begin position="1"/>
        <end position="370"/>
    </location>
</feature>
<gene>
    <name evidence="11" type="ORF">B9Z65_282</name>
</gene>
<dbReference type="InterPro" id="IPR004206">
    <property type="entry name" value="mRNA_triPase_Cet1"/>
</dbReference>
<feature type="compositionally biased region" description="Polar residues" evidence="9">
    <location>
        <begin position="305"/>
        <end position="315"/>
    </location>
</feature>
<feature type="region of interest" description="Disordered" evidence="9">
    <location>
        <begin position="787"/>
        <end position="816"/>
    </location>
</feature>
<feature type="compositionally biased region" description="Polar residues" evidence="9">
    <location>
        <begin position="67"/>
        <end position="93"/>
    </location>
</feature>
<feature type="compositionally biased region" description="Low complexity" evidence="9">
    <location>
        <begin position="138"/>
        <end position="163"/>
    </location>
</feature>